<name>A0A6L6VMQ9_AGRVI</name>
<gene>
    <name evidence="2" type="ORF">GOZ90_18705</name>
</gene>
<reference evidence="2 3" key="1">
    <citation type="submission" date="2019-12" db="EMBL/GenBank/DDBJ databases">
        <title>Whole-genome sequencing of Allorhizobium vitis.</title>
        <authorList>
            <person name="Gan H.M."/>
            <person name="Szegedi E."/>
            <person name="Burr T."/>
            <person name="Savka M.A."/>
        </authorList>
    </citation>
    <scope>NUCLEOTIDE SEQUENCE [LARGE SCALE GENOMIC DNA]</scope>
    <source>
        <strain evidence="2 3">CG516</strain>
    </source>
</reference>
<dbReference type="InterPro" id="IPR008893">
    <property type="entry name" value="WGR_domain"/>
</dbReference>
<dbReference type="InterPro" id="IPR049809">
    <property type="entry name" value="YehF/YfeS-like_WGR"/>
</dbReference>
<proteinExistence type="predicted"/>
<sequence>MTDSYLSLDGGTKISDSAIMIAQPYHLYIERTEPERNMARFYAVTIEPTLFGDTCLTRRWGRIGSKGQMKVHHFAQEKEAVELFLDLVRQKRYRGYSTRPISIGNTAKPDR</sequence>
<dbReference type="SMART" id="SM00773">
    <property type="entry name" value="WGR"/>
    <property type="match status" value="1"/>
</dbReference>
<feature type="domain" description="WGR" evidence="1">
    <location>
        <begin position="24"/>
        <end position="111"/>
    </location>
</feature>
<dbReference type="InterPro" id="IPR036930">
    <property type="entry name" value="WGR_dom_sf"/>
</dbReference>
<protein>
    <submittedName>
        <fullName evidence="2">WGR domain-containing protein</fullName>
    </submittedName>
</protein>
<dbReference type="RefSeq" id="WP_156615658.1">
    <property type="nucleotide sequence ID" value="NZ_WPHR01000019.1"/>
</dbReference>
<dbReference type="Gene3D" id="2.20.140.10">
    <property type="entry name" value="WGR domain"/>
    <property type="match status" value="1"/>
</dbReference>
<organism evidence="2 3">
    <name type="scientific">Agrobacterium vitis</name>
    <name type="common">Rhizobium vitis</name>
    <dbReference type="NCBI Taxonomy" id="373"/>
    <lineage>
        <taxon>Bacteria</taxon>
        <taxon>Pseudomonadati</taxon>
        <taxon>Pseudomonadota</taxon>
        <taxon>Alphaproteobacteria</taxon>
        <taxon>Hyphomicrobiales</taxon>
        <taxon>Rhizobiaceae</taxon>
        <taxon>Rhizobium/Agrobacterium group</taxon>
        <taxon>Agrobacterium</taxon>
    </lineage>
</organism>
<dbReference type="SUPFAM" id="SSF142921">
    <property type="entry name" value="WGR domain-like"/>
    <property type="match status" value="1"/>
</dbReference>
<dbReference type="Pfam" id="PF05406">
    <property type="entry name" value="WGR"/>
    <property type="match status" value="1"/>
</dbReference>
<evidence type="ECO:0000259" key="1">
    <source>
        <dbReference type="PROSITE" id="PS51977"/>
    </source>
</evidence>
<dbReference type="Proteomes" id="UP000477951">
    <property type="component" value="Unassembled WGS sequence"/>
</dbReference>
<evidence type="ECO:0000313" key="2">
    <source>
        <dbReference type="EMBL" id="MUZ74722.1"/>
    </source>
</evidence>
<dbReference type="CDD" id="cd07996">
    <property type="entry name" value="WGR_MMR_like"/>
    <property type="match status" value="1"/>
</dbReference>
<dbReference type="AlphaFoldDB" id="A0A6L6VMQ9"/>
<dbReference type="PROSITE" id="PS51977">
    <property type="entry name" value="WGR"/>
    <property type="match status" value="1"/>
</dbReference>
<accession>A0A6L6VMQ9</accession>
<comment type="caution">
    <text evidence="2">The sequence shown here is derived from an EMBL/GenBank/DDBJ whole genome shotgun (WGS) entry which is preliminary data.</text>
</comment>
<evidence type="ECO:0000313" key="3">
    <source>
        <dbReference type="Proteomes" id="UP000477951"/>
    </source>
</evidence>
<dbReference type="EMBL" id="WPHR01000019">
    <property type="protein sequence ID" value="MUZ74722.1"/>
    <property type="molecule type" value="Genomic_DNA"/>
</dbReference>